<dbReference type="STRING" id="36842.SAMN02194393_05520"/>
<evidence type="ECO:0000256" key="3">
    <source>
        <dbReference type="ARBA" id="ARBA00022475"/>
    </source>
</evidence>
<keyword evidence="3 9" id="KW-1003">Cell membrane</keyword>
<feature type="transmembrane region" description="Helical" evidence="9">
    <location>
        <begin position="34"/>
        <end position="55"/>
    </location>
</feature>
<protein>
    <recommendedName>
        <fullName evidence="9">Protein translocase subunit SecE</fullName>
    </recommendedName>
</protein>
<evidence type="ECO:0000256" key="7">
    <source>
        <dbReference type="ARBA" id="ARBA00023010"/>
    </source>
</evidence>
<keyword evidence="2 9" id="KW-0813">Transport</keyword>
<keyword evidence="6 9" id="KW-1133">Transmembrane helix</keyword>
<comment type="subunit">
    <text evidence="9">Component of the Sec protein translocase complex. Heterotrimer consisting of SecY, SecE and SecG subunits. The heterotrimers can form oligomers, although 1 heterotrimer is thought to be able to translocate proteins. Interacts with the ribosome. Interacts with SecDF, and other proteins may be involved. Interacts with SecA.</text>
</comment>
<dbReference type="AlphaFoldDB" id="A0A1T5MXX7"/>
<gene>
    <name evidence="9" type="primary">secE</name>
    <name evidence="10" type="ORF">SAMN02194393_05520</name>
</gene>
<dbReference type="GO" id="GO:0043952">
    <property type="term" value="P:protein transport by the Sec complex"/>
    <property type="evidence" value="ECO:0007669"/>
    <property type="project" value="UniProtKB-UniRule"/>
</dbReference>
<dbReference type="NCBIfam" id="TIGR00964">
    <property type="entry name" value="secE_bact"/>
    <property type="match status" value="1"/>
</dbReference>
<dbReference type="EMBL" id="FUZT01000031">
    <property type="protein sequence ID" value="SKC92698.1"/>
    <property type="molecule type" value="Genomic_DNA"/>
</dbReference>
<dbReference type="Gene3D" id="1.20.5.1030">
    <property type="entry name" value="Preprotein translocase secy subunit"/>
    <property type="match status" value="1"/>
</dbReference>
<dbReference type="InterPro" id="IPR005807">
    <property type="entry name" value="SecE_bac"/>
</dbReference>
<keyword evidence="8 9" id="KW-0472">Membrane</keyword>
<reference evidence="10 11" key="1">
    <citation type="submission" date="2017-02" db="EMBL/GenBank/DDBJ databases">
        <authorList>
            <person name="Peterson S.W."/>
        </authorList>
    </citation>
    <scope>NUCLEOTIDE SEQUENCE [LARGE SCALE GENOMIC DNA]</scope>
    <source>
        <strain evidence="10 11">M1</strain>
    </source>
</reference>
<dbReference type="InterPro" id="IPR038379">
    <property type="entry name" value="SecE_sf"/>
</dbReference>
<evidence type="ECO:0000256" key="2">
    <source>
        <dbReference type="ARBA" id="ARBA00022448"/>
    </source>
</evidence>
<evidence type="ECO:0000313" key="10">
    <source>
        <dbReference type="EMBL" id="SKC92698.1"/>
    </source>
</evidence>
<dbReference type="InterPro" id="IPR001901">
    <property type="entry name" value="Translocase_SecE/Sec61-g"/>
</dbReference>
<keyword evidence="4 9" id="KW-0812">Transmembrane</keyword>
<organism evidence="10 11">
    <name type="scientific">Maledivibacter halophilus</name>
    <dbReference type="NCBI Taxonomy" id="36842"/>
    <lineage>
        <taxon>Bacteria</taxon>
        <taxon>Bacillati</taxon>
        <taxon>Bacillota</taxon>
        <taxon>Clostridia</taxon>
        <taxon>Peptostreptococcales</taxon>
        <taxon>Caminicellaceae</taxon>
        <taxon>Maledivibacter</taxon>
    </lineage>
</organism>
<dbReference type="GO" id="GO:0006605">
    <property type="term" value="P:protein targeting"/>
    <property type="evidence" value="ECO:0007669"/>
    <property type="project" value="UniProtKB-UniRule"/>
</dbReference>
<name>A0A1T5MXX7_9FIRM</name>
<dbReference type="RefSeq" id="WP_079496066.1">
    <property type="nucleotide sequence ID" value="NZ_FUZT01000031.1"/>
</dbReference>
<dbReference type="GO" id="GO:0008320">
    <property type="term" value="F:protein transmembrane transporter activity"/>
    <property type="evidence" value="ECO:0007669"/>
    <property type="project" value="UniProtKB-UniRule"/>
</dbReference>
<comment type="subcellular location">
    <subcellularLocation>
        <location evidence="9">Cell membrane</location>
        <topology evidence="9">Single-pass membrane protein</topology>
    </subcellularLocation>
    <subcellularLocation>
        <location evidence="1">Membrane</location>
    </subcellularLocation>
</comment>
<evidence type="ECO:0000256" key="4">
    <source>
        <dbReference type="ARBA" id="ARBA00022692"/>
    </source>
</evidence>
<dbReference type="Pfam" id="PF00584">
    <property type="entry name" value="SecE"/>
    <property type="match status" value="1"/>
</dbReference>
<accession>A0A1T5MXX7</accession>
<dbReference type="PANTHER" id="PTHR33910:SF1">
    <property type="entry name" value="PROTEIN TRANSLOCASE SUBUNIT SECE"/>
    <property type="match status" value="1"/>
</dbReference>
<comment type="function">
    <text evidence="9">Essential subunit of the Sec protein translocation channel SecYEG. Clamps together the 2 halves of SecY. May contact the channel plug during translocation.</text>
</comment>
<dbReference type="GO" id="GO:0065002">
    <property type="term" value="P:intracellular protein transmembrane transport"/>
    <property type="evidence" value="ECO:0007669"/>
    <property type="project" value="UniProtKB-UniRule"/>
</dbReference>
<sequence length="68" mass="7572">MAAQTNTKRMGARKYFKSVKSELKKVSWPNRKDLQSYTIVVLVACGLASIGIWLADSVFGQIIKLLAK</sequence>
<evidence type="ECO:0000256" key="8">
    <source>
        <dbReference type="ARBA" id="ARBA00023136"/>
    </source>
</evidence>
<dbReference type="HAMAP" id="MF_00422">
    <property type="entry name" value="SecE"/>
    <property type="match status" value="1"/>
</dbReference>
<keyword evidence="11" id="KW-1185">Reference proteome</keyword>
<evidence type="ECO:0000256" key="9">
    <source>
        <dbReference type="HAMAP-Rule" id="MF_00422"/>
    </source>
</evidence>
<dbReference type="OrthoDB" id="9799073at2"/>
<evidence type="ECO:0000256" key="1">
    <source>
        <dbReference type="ARBA" id="ARBA00004370"/>
    </source>
</evidence>
<dbReference type="PANTHER" id="PTHR33910">
    <property type="entry name" value="PROTEIN TRANSLOCASE SUBUNIT SECE"/>
    <property type="match status" value="1"/>
</dbReference>
<evidence type="ECO:0000256" key="6">
    <source>
        <dbReference type="ARBA" id="ARBA00022989"/>
    </source>
</evidence>
<evidence type="ECO:0000313" key="11">
    <source>
        <dbReference type="Proteomes" id="UP000190285"/>
    </source>
</evidence>
<proteinExistence type="inferred from homology"/>
<keyword evidence="5 9" id="KW-0653">Protein transport</keyword>
<keyword evidence="7 9" id="KW-0811">Translocation</keyword>
<dbReference type="GO" id="GO:0009306">
    <property type="term" value="P:protein secretion"/>
    <property type="evidence" value="ECO:0007669"/>
    <property type="project" value="UniProtKB-UniRule"/>
</dbReference>
<dbReference type="Proteomes" id="UP000190285">
    <property type="component" value="Unassembled WGS sequence"/>
</dbReference>
<comment type="similarity">
    <text evidence="9">Belongs to the SecE/SEC61-gamma family.</text>
</comment>
<dbReference type="GO" id="GO:0005886">
    <property type="term" value="C:plasma membrane"/>
    <property type="evidence" value="ECO:0007669"/>
    <property type="project" value="UniProtKB-SubCell"/>
</dbReference>
<evidence type="ECO:0000256" key="5">
    <source>
        <dbReference type="ARBA" id="ARBA00022927"/>
    </source>
</evidence>